<dbReference type="SUPFAM" id="SSF53474">
    <property type="entry name" value="alpha/beta-Hydrolases"/>
    <property type="match status" value="1"/>
</dbReference>
<dbReference type="InterPro" id="IPR052370">
    <property type="entry name" value="Meta-cleavage_hydrolase"/>
</dbReference>
<dbReference type="AlphaFoldDB" id="A0AAX6F7C4"/>
<dbReference type="PANTHER" id="PTHR43139">
    <property type="entry name" value="SI:DKEY-122A22.2"/>
    <property type="match status" value="1"/>
</dbReference>
<protein>
    <recommendedName>
        <fullName evidence="1">AB hydrolase-1 domain-containing protein</fullName>
    </recommendedName>
</protein>
<evidence type="ECO:0000313" key="2">
    <source>
        <dbReference type="EMBL" id="KAJ6812069.1"/>
    </source>
</evidence>
<dbReference type="EMBL" id="JANAVB010031416">
    <property type="protein sequence ID" value="KAJ6812069.1"/>
    <property type="molecule type" value="Genomic_DNA"/>
</dbReference>
<dbReference type="Pfam" id="PF12697">
    <property type="entry name" value="Abhydrolase_6"/>
    <property type="match status" value="1"/>
</dbReference>
<reference evidence="2" key="2">
    <citation type="submission" date="2023-04" db="EMBL/GenBank/DDBJ databases">
        <authorList>
            <person name="Bruccoleri R.E."/>
            <person name="Oakeley E.J."/>
            <person name="Faust A.-M."/>
            <person name="Dessus-Babus S."/>
            <person name="Altorfer M."/>
            <person name="Burckhardt D."/>
            <person name="Oertli M."/>
            <person name="Naumann U."/>
            <person name="Petersen F."/>
            <person name="Wong J."/>
        </authorList>
    </citation>
    <scope>NUCLEOTIDE SEQUENCE</scope>
    <source>
        <strain evidence="2">GSM-AAB239-AS_SAM_17_03QT</strain>
        <tissue evidence="2">Leaf</tissue>
    </source>
</reference>
<accession>A0AAX6F7C4</accession>
<gene>
    <name evidence="2" type="ORF">M6B38_152500</name>
</gene>
<evidence type="ECO:0000313" key="3">
    <source>
        <dbReference type="Proteomes" id="UP001140949"/>
    </source>
</evidence>
<feature type="domain" description="AB hydrolase-1" evidence="1">
    <location>
        <begin position="57"/>
        <end position="302"/>
    </location>
</feature>
<dbReference type="PRINTS" id="PR00111">
    <property type="entry name" value="ABHYDROLASE"/>
</dbReference>
<dbReference type="InterPro" id="IPR029058">
    <property type="entry name" value="AB_hydrolase_fold"/>
</dbReference>
<sequence>MGLISLTEFLLRRSFLSAGLHPLLLPIDSDTTVHSYVSKPLLPANPNPNPNSKKPVLVLLHGFGPVSFWQWHSQVRPLSRHFHLVVPDLLFFGRSTSLSPDRSELFQARSISRFLDLLLPPGADGAPRPVYVAGTSYGGFVAYHVARLMGPGRVARAVIASSNVGMGDEDDAAVSERAGVEGVERVMLPSTAAEMRKLVGLAVCRKPRFIPDFLLRDAVKHLYKDNLEEKKQLIKGISSRNKDEFRLTPLPQDVLIIWGDHDRIFPLEKAFELQKHLGEKARLEILKNTGHLPHLEDPESFNKVLLNFLLETPKSSG</sequence>
<proteinExistence type="predicted"/>
<comment type="caution">
    <text evidence="2">The sequence shown here is derived from an EMBL/GenBank/DDBJ whole genome shotgun (WGS) entry which is preliminary data.</text>
</comment>
<dbReference type="Proteomes" id="UP001140949">
    <property type="component" value="Unassembled WGS sequence"/>
</dbReference>
<evidence type="ECO:0000259" key="1">
    <source>
        <dbReference type="Pfam" id="PF12697"/>
    </source>
</evidence>
<dbReference type="InterPro" id="IPR000073">
    <property type="entry name" value="AB_hydrolase_1"/>
</dbReference>
<reference evidence="2" key="1">
    <citation type="journal article" date="2023" name="GigaByte">
        <title>Genome assembly of the bearded iris, Iris pallida Lam.</title>
        <authorList>
            <person name="Bruccoleri R.E."/>
            <person name="Oakeley E.J."/>
            <person name="Faust A.M.E."/>
            <person name="Altorfer M."/>
            <person name="Dessus-Babus S."/>
            <person name="Burckhardt D."/>
            <person name="Oertli M."/>
            <person name="Naumann U."/>
            <person name="Petersen F."/>
            <person name="Wong J."/>
        </authorList>
    </citation>
    <scope>NUCLEOTIDE SEQUENCE</scope>
    <source>
        <strain evidence="2">GSM-AAB239-AS_SAM_17_03QT</strain>
    </source>
</reference>
<dbReference type="PANTHER" id="PTHR43139:SF52">
    <property type="entry name" value="SI:DKEY-122A22.2"/>
    <property type="match status" value="1"/>
</dbReference>
<dbReference type="Gene3D" id="3.40.50.1820">
    <property type="entry name" value="alpha/beta hydrolase"/>
    <property type="match status" value="1"/>
</dbReference>
<organism evidence="2 3">
    <name type="scientific">Iris pallida</name>
    <name type="common">Sweet iris</name>
    <dbReference type="NCBI Taxonomy" id="29817"/>
    <lineage>
        <taxon>Eukaryota</taxon>
        <taxon>Viridiplantae</taxon>
        <taxon>Streptophyta</taxon>
        <taxon>Embryophyta</taxon>
        <taxon>Tracheophyta</taxon>
        <taxon>Spermatophyta</taxon>
        <taxon>Magnoliopsida</taxon>
        <taxon>Liliopsida</taxon>
        <taxon>Asparagales</taxon>
        <taxon>Iridaceae</taxon>
        <taxon>Iridoideae</taxon>
        <taxon>Irideae</taxon>
        <taxon>Iris</taxon>
    </lineage>
</organism>
<name>A0AAX6F7C4_IRIPA</name>
<keyword evidence="3" id="KW-1185">Reference proteome</keyword>